<dbReference type="GO" id="GO:0030313">
    <property type="term" value="C:cell envelope"/>
    <property type="evidence" value="ECO:0007669"/>
    <property type="project" value="UniProtKB-SubCell"/>
</dbReference>
<dbReference type="InterPro" id="IPR058637">
    <property type="entry name" value="YknX-like_C"/>
</dbReference>
<keyword evidence="4" id="KW-0812">Transmembrane</keyword>
<dbReference type="OrthoDB" id="9791520at2"/>
<keyword evidence="4" id="KW-1133">Transmembrane helix</keyword>
<keyword evidence="2 3" id="KW-0175">Coiled coil</keyword>
<comment type="subcellular location">
    <subcellularLocation>
        <location evidence="1">Cell envelope</location>
    </subcellularLocation>
</comment>
<evidence type="ECO:0000259" key="5">
    <source>
        <dbReference type="Pfam" id="PF25989"/>
    </source>
</evidence>
<dbReference type="PANTHER" id="PTHR32347:SF29">
    <property type="entry name" value="UPF0194 MEMBRANE PROTEIN YBHG"/>
    <property type="match status" value="1"/>
</dbReference>
<reference evidence="6 7" key="1">
    <citation type="journal article" date="2015" name="Antonie Van Leeuwenhoek">
        <title>Oricola cellulosilytica gen. nov., sp. nov., a cellulose-degrading bacterium of the family Phyllobacteriaceae isolated from surface seashore water, and emended descriptions of Mesorhizobium loti and Phyllobacterium myrsinacearum.</title>
        <authorList>
            <person name="Hameed A."/>
            <person name="Shahina M."/>
            <person name="Lai W.A."/>
            <person name="Lin S.Y."/>
            <person name="Young L.S."/>
            <person name="Liu Y.C."/>
            <person name="Hsu Y.H."/>
            <person name="Young C.C."/>
        </authorList>
    </citation>
    <scope>NUCLEOTIDE SEQUENCE [LARGE SCALE GENOMIC DNA]</scope>
    <source>
        <strain evidence="6 7">KCTC 52183</strain>
    </source>
</reference>
<evidence type="ECO:0000256" key="4">
    <source>
        <dbReference type="SAM" id="Phobius"/>
    </source>
</evidence>
<feature type="coiled-coil region" evidence="3">
    <location>
        <begin position="103"/>
        <end position="137"/>
    </location>
</feature>
<evidence type="ECO:0000256" key="3">
    <source>
        <dbReference type="SAM" id="Coils"/>
    </source>
</evidence>
<keyword evidence="4" id="KW-0472">Membrane</keyword>
<sequence length="405" mass="42899">MALGSRTIILSAVVIAALGGLGYIVFKPQPVSVDLHELTRSPMRQTVDADGKTRIRDVFEVSAPVSGMAQRSPVEVGDSVSEGVTVVAVVEPLDPGFLDARSRRQAEAAVEEAKASLQVAESNVRQAREELTYAKSRYERTKSLVEAGVSSLTQLEDLTQQQTLREAALEAAFLTRDMAQSALTRAEAALIEPGLDRNGGDGTDCCVPIMAPSDGVVLEVVNMSERPVQAGTRLLSIGQPGNLEIVSDILSSDAVSVRKGASVLIERWGGDDLLEGVVSEIEPSARTKVSALGIEEQRVDVMIDIVDEDAAEKGLGDGYAVFVRIVTWEGDDVLQAPLSALFRSDGGWAVFLVKDGAARQVEVSVGRRSGLVAEILSGVEEGAVVITHPSDKVSDGVSVIDRAAL</sequence>
<evidence type="ECO:0000313" key="6">
    <source>
        <dbReference type="EMBL" id="TCD13502.1"/>
    </source>
</evidence>
<organism evidence="6 7">
    <name type="scientific">Oricola cellulosilytica</name>
    <dbReference type="NCBI Taxonomy" id="1429082"/>
    <lineage>
        <taxon>Bacteria</taxon>
        <taxon>Pseudomonadati</taxon>
        <taxon>Pseudomonadota</taxon>
        <taxon>Alphaproteobacteria</taxon>
        <taxon>Hyphomicrobiales</taxon>
        <taxon>Ahrensiaceae</taxon>
        <taxon>Oricola</taxon>
    </lineage>
</organism>
<dbReference type="Proteomes" id="UP000291301">
    <property type="component" value="Unassembled WGS sequence"/>
</dbReference>
<dbReference type="AlphaFoldDB" id="A0A4R0P8W4"/>
<evidence type="ECO:0000256" key="2">
    <source>
        <dbReference type="ARBA" id="ARBA00023054"/>
    </source>
</evidence>
<evidence type="ECO:0000256" key="1">
    <source>
        <dbReference type="ARBA" id="ARBA00004196"/>
    </source>
</evidence>
<dbReference type="EMBL" id="SJST01000005">
    <property type="protein sequence ID" value="TCD13502.1"/>
    <property type="molecule type" value="Genomic_DNA"/>
</dbReference>
<proteinExistence type="predicted"/>
<dbReference type="PANTHER" id="PTHR32347">
    <property type="entry name" value="EFFLUX SYSTEM COMPONENT YKNX-RELATED"/>
    <property type="match status" value="1"/>
</dbReference>
<gene>
    <name evidence="6" type="ORF">E0D97_13600</name>
</gene>
<comment type="caution">
    <text evidence="6">The sequence shown here is derived from an EMBL/GenBank/DDBJ whole genome shotgun (WGS) entry which is preliminary data.</text>
</comment>
<keyword evidence="7" id="KW-1185">Reference proteome</keyword>
<dbReference type="Gene3D" id="2.40.420.20">
    <property type="match status" value="1"/>
</dbReference>
<accession>A0A4R0P8W4</accession>
<evidence type="ECO:0000313" key="7">
    <source>
        <dbReference type="Proteomes" id="UP000291301"/>
    </source>
</evidence>
<feature type="transmembrane region" description="Helical" evidence="4">
    <location>
        <begin position="7"/>
        <end position="26"/>
    </location>
</feature>
<dbReference type="InterPro" id="IPR050465">
    <property type="entry name" value="UPF0194_transport"/>
</dbReference>
<dbReference type="RefSeq" id="WP_131569821.1">
    <property type="nucleotide sequence ID" value="NZ_JAINFK010000006.1"/>
</dbReference>
<name>A0A4R0P8W4_9HYPH</name>
<feature type="domain" description="YknX-like C-terminal permuted SH3-like" evidence="5">
    <location>
        <begin position="333"/>
        <end position="399"/>
    </location>
</feature>
<protein>
    <submittedName>
        <fullName evidence="6">HlyD family efflux transporter periplasmic adaptor subunit</fullName>
    </submittedName>
</protein>
<dbReference type="SUPFAM" id="SSF56954">
    <property type="entry name" value="Outer membrane efflux proteins (OEP)"/>
    <property type="match status" value="1"/>
</dbReference>
<dbReference type="Pfam" id="PF25989">
    <property type="entry name" value="YknX_C"/>
    <property type="match status" value="1"/>
</dbReference>